<feature type="signal peptide" evidence="9">
    <location>
        <begin position="1"/>
        <end position="26"/>
    </location>
</feature>
<dbReference type="Gene3D" id="3.40.50.2300">
    <property type="match status" value="2"/>
</dbReference>
<dbReference type="RefSeq" id="WP_164484135.1">
    <property type="nucleotide sequence ID" value="NZ_JBHLWF010000008.1"/>
</dbReference>
<evidence type="ECO:0000256" key="3">
    <source>
        <dbReference type="ARBA" id="ARBA00022984"/>
    </source>
</evidence>
<evidence type="ECO:0000256" key="8">
    <source>
        <dbReference type="SAM" id="MobiDB-lite"/>
    </source>
</evidence>
<evidence type="ECO:0000256" key="2">
    <source>
        <dbReference type="ARBA" id="ARBA00022960"/>
    </source>
</evidence>
<keyword evidence="1 9" id="KW-0732">Signal</keyword>
<dbReference type="GO" id="GO:0031241">
    <property type="term" value="C:periplasmic side of cell outer membrane"/>
    <property type="evidence" value="ECO:0007669"/>
    <property type="project" value="TreeGrafter"/>
</dbReference>
<evidence type="ECO:0000256" key="4">
    <source>
        <dbReference type="ARBA" id="ARBA00023136"/>
    </source>
</evidence>
<keyword evidence="11" id="KW-1185">Reference proteome</keyword>
<reference evidence="10 11" key="1">
    <citation type="submission" date="2019-03" db="EMBL/GenBank/DDBJ databases">
        <title>Genomic Encyclopedia of Type Strains, Phase IV (KMG-IV): sequencing the most valuable type-strain genomes for metagenomic binning, comparative biology and taxonomic classification.</title>
        <authorList>
            <person name="Goeker M."/>
        </authorList>
    </citation>
    <scope>NUCLEOTIDE SEQUENCE [LARGE SCALE GENOMIC DNA]</scope>
    <source>
        <strain evidence="10 11">DSM 21944</strain>
    </source>
</reference>
<keyword evidence="6" id="KW-0998">Cell outer membrane</keyword>
<dbReference type="GO" id="GO:0009252">
    <property type="term" value="P:peptidoglycan biosynthetic process"/>
    <property type="evidence" value="ECO:0007669"/>
    <property type="project" value="UniProtKB-KW"/>
</dbReference>
<gene>
    <name evidence="10" type="ORF">EDC25_1179</name>
</gene>
<sequence>MNFQPVHAARCGLLIVAVFIAACATAPGSTPGGSTVKRAEQAWAAGDYATAAAEYLAAASRGSAPDRAYLRLRAAESHRQAGNVQGVREVAGSIAHRDLQGDEPLRLDLLLAEVALSDGDAERALTLLTVPTDQVPDRLRPRVLRARADALAARGDSLASARERAALLPLVDEAERADAMQRISAVLADVPPRELYRESARLGPEDPLKALADQALRAHGITPPRLVTGGRDPMAPREPPPTDADGRALYGKVALLVPLSGQMGVPGQAVRDGFMAAYFAGAEPRPQVEVIDAGSTPESALAAYERALENGAERVVGPLSREAVSAVFNHPILPVPVLALNHADGVSPPQGSAQFGLLPDEEALAAADRFLQLGVLRVAMVSMNEDWSERSALAFRTRLELGGGEVVADVRVQRNDYDLRRRAESISNSQPEGVFLALSAQSARLLVPQMKALGVTGTWLAMSRVYGGTPLPAVDRDLDGVEFCDAPWVIGSAVGVPSRNELAQSVNNIQGPALRLFAFGMDAYRLLGYVDWLSQRPYSFIHGATGELSVDQAAQVRRQLAWARFQDGVPVPTDGALNYTDY</sequence>
<dbReference type="EMBL" id="SMAF01000017">
    <property type="protein sequence ID" value="TCS95999.1"/>
    <property type="molecule type" value="Genomic_DNA"/>
</dbReference>
<dbReference type="InterPro" id="IPR007443">
    <property type="entry name" value="LpoA"/>
</dbReference>
<feature type="region of interest" description="Disordered" evidence="8">
    <location>
        <begin position="222"/>
        <end position="245"/>
    </location>
</feature>
<evidence type="ECO:0008006" key="12">
    <source>
        <dbReference type="Google" id="ProtNLM"/>
    </source>
</evidence>
<dbReference type="AlphaFoldDB" id="A0A4R3L8K8"/>
<keyword evidence="3" id="KW-0573">Peptidoglycan synthesis</keyword>
<feature type="chain" id="PRO_5020703782" description="Penicillin-binding protein activator" evidence="9">
    <location>
        <begin position="27"/>
        <end position="582"/>
    </location>
</feature>
<dbReference type="SUPFAM" id="SSF53822">
    <property type="entry name" value="Periplasmic binding protein-like I"/>
    <property type="match status" value="1"/>
</dbReference>
<proteinExistence type="predicted"/>
<evidence type="ECO:0000256" key="6">
    <source>
        <dbReference type="ARBA" id="ARBA00023237"/>
    </source>
</evidence>
<name>A0A4R3L8K8_9GAMM</name>
<dbReference type="InterPro" id="IPR028082">
    <property type="entry name" value="Peripla_BP_I"/>
</dbReference>
<comment type="caution">
    <text evidence="10">The sequence shown here is derived from an EMBL/GenBank/DDBJ whole genome shotgun (WGS) entry which is preliminary data.</text>
</comment>
<dbReference type="GO" id="GO:0008360">
    <property type="term" value="P:regulation of cell shape"/>
    <property type="evidence" value="ECO:0007669"/>
    <property type="project" value="UniProtKB-KW"/>
</dbReference>
<dbReference type="InterPro" id="IPR011990">
    <property type="entry name" value="TPR-like_helical_dom_sf"/>
</dbReference>
<evidence type="ECO:0000256" key="5">
    <source>
        <dbReference type="ARBA" id="ARBA00023139"/>
    </source>
</evidence>
<keyword evidence="7" id="KW-0449">Lipoprotein</keyword>
<dbReference type="GO" id="GO:0030234">
    <property type="term" value="F:enzyme regulator activity"/>
    <property type="evidence" value="ECO:0007669"/>
    <property type="project" value="TreeGrafter"/>
</dbReference>
<keyword evidence="4" id="KW-0472">Membrane</keyword>
<evidence type="ECO:0000256" key="1">
    <source>
        <dbReference type="ARBA" id="ARBA00022729"/>
    </source>
</evidence>
<dbReference type="Proteomes" id="UP000294599">
    <property type="component" value="Unassembled WGS sequence"/>
</dbReference>
<evidence type="ECO:0000313" key="11">
    <source>
        <dbReference type="Proteomes" id="UP000294599"/>
    </source>
</evidence>
<keyword evidence="2" id="KW-0133">Cell shape</keyword>
<dbReference type="PANTHER" id="PTHR38038">
    <property type="entry name" value="PENICILLIN-BINDING PROTEIN ACTIVATOR LPOA"/>
    <property type="match status" value="1"/>
</dbReference>
<evidence type="ECO:0000256" key="7">
    <source>
        <dbReference type="ARBA" id="ARBA00023288"/>
    </source>
</evidence>
<protein>
    <recommendedName>
        <fullName evidence="12">Penicillin-binding protein activator</fullName>
    </recommendedName>
</protein>
<dbReference type="Pfam" id="PF04348">
    <property type="entry name" value="LppC"/>
    <property type="match status" value="2"/>
</dbReference>
<organism evidence="10 11">
    <name type="scientific">Pseudofulvimonas gallinarii</name>
    <dbReference type="NCBI Taxonomy" id="634155"/>
    <lineage>
        <taxon>Bacteria</taxon>
        <taxon>Pseudomonadati</taxon>
        <taxon>Pseudomonadota</taxon>
        <taxon>Gammaproteobacteria</taxon>
        <taxon>Lysobacterales</taxon>
        <taxon>Rhodanobacteraceae</taxon>
        <taxon>Pseudofulvimonas</taxon>
    </lineage>
</organism>
<dbReference type="CDD" id="cd06339">
    <property type="entry name" value="PBP1_YraM_LppC_lipoprotein-like"/>
    <property type="match status" value="1"/>
</dbReference>
<accession>A0A4R3L8K8</accession>
<evidence type="ECO:0000256" key="9">
    <source>
        <dbReference type="SAM" id="SignalP"/>
    </source>
</evidence>
<keyword evidence="5" id="KW-0564">Palmitate</keyword>
<dbReference type="Gene3D" id="1.25.40.10">
    <property type="entry name" value="Tetratricopeptide repeat domain"/>
    <property type="match status" value="1"/>
</dbReference>
<evidence type="ECO:0000313" key="10">
    <source>
        <dbReference type="EMBL" id="TCS95999.1"/>
    </source>
</evidence>
<dbReference type="PANTHER" id="PTHR38038:SF1">
    <property type="entry name" value="PENICILLIN-BINDING PROTEIN ACTIVATOR LPOA"/>
    <property type="match status" value="1"/>
</dbReference>